<dbReference type="PROSITE" id="PS00455">
    <property type="entry name" value="AMP_BINDING"/>
    <property type="match status" value="1"/>
</dbReference>
<name>A0A8E2JLU9_9PEZI</name>
<evidence type="ECO:0000313" key="5">
    <source>
        <dbReference type="Proteomes" id="UP000250140"/>
    </source>
</evidence>
<feature type="non-terminal residue" evidence="4">
    <location>
        <position position="408"/>
    </location>
</feature>
<dbReference type="SUPFAM" id="SSF56801">
    <property type="entry name" value="Acetyl-CoA synthetase-like"/>
    <property type="match status" value="1"/>
</dbReference>
<dbReference type="Pfam" id="PF00501">
    <property type="entry name" value="AMP-binding"/>
    <property type="match status" value="1"/>
</dbReference>
<reference evidence="4 5" key="1">
    <citation type="journal article" date="2016" name="Nat. Commun.">
        <title>Ectomycorrhizal ecology is imprinted in the genome of the dominant symbiotic fungus Cenococcum geophilum.</title>
        <authorList>
            <consortium name="DOE Joint Genome Institute"/>
            <person name="Peter M."/>
            <person name="Kohler A."/>
            <person name="Ohm R.A."/>
            <person name="Kuo A."/>
            <person name="Krutzmann J."/>
            <person name="Morin E."/>
            <person name="Arend M."/>
            <person name="Barry K.W."/>
            <person name="Binder M."/>
            <person name="Choi C."/>
            <person name="Clum A."/>
            <person name="Copeland A."/>
            <person name="Grisel N."/>
            <person name="Haridas S."/>
            <person name="Kipfer T."/>
            <person name="LaButti K."/>
            <person name="Lindquist E."/>
            <person name="Lipzen A."/>
            <person name="Maire R."/>
            <person name="Meier B."/>
            <person name="Mihaltcheva S."/>
            <person name="Molinier V."/>
            <person name="Murat C."/>
            <person name="Poggeler S."/>
            <person name="Quandt C.A."/>
            <person name="Sperisen C."/>
            <person name="Tritt A."/>
            <person name="Tisserant E."/>
            <person name="Crous P.W."/>
            <person name="Henrissat B."/>
            <person name="Nehls U."/>
            <person name="Egli S."/>
            <person name="Spatafora J.W."/>
            <person name="Grigoriev I.V."/>
            <person name="Martin F.M."/>
        </authorList>
    </citation>
    <scope>NUCLEOTIDE SEQUENCE [LARGE SCALE GENOMIC DNA]</scope>
    <source>
        <strain evidence="4 5">CBS 207.34</strain>
    </source>
</reference>
<dbReference type="InterPro" id="IPR020845">
    <property type="entry name" value="AMP-binding_CS"/>
</dbReference>
<evidence type="ECO:0000259" key="3">
    <source>
        <dbReference type="Pfam" id="PF13193"/>
    </source>
</evidence>
<dbReference type="OrthoDB" id="6509636at2759"/>
<dbReference type="InterPro" id="IPR045851">
    <property type="entry name" value="AMP-bd_C_sf"/>
</dbReference>
<feature type="domain" description="AMP-dependent synthetase/ligase" evidence="2">
    <location>
        <begin position="30"/>
        <end position="252"/>
    </location>
</feature>
<dbReference type="FunFam" id="3.30.300.30:FF:000007">
    <property type="entry name" value="4-coumarate--CoA ligase 2"/>
    <property type="match status" value="1"/>
</dbReference>
<dbReference type="Proteomes" id="UP000250140">
    <property type="component" value="Unassembled WGS sequence"/>
</dbReference>
<dbReference type="InterPro" id="IPR042099">
    <property type="entry name" value="ANL_N_sf"/>
</dbReference>
<dbReference type="EMBL" id="KV751026">
    <property type="protein sequence ID" value="OCL01979.1"/>
    <property type="molecule type" value="Genomic_DNA"/>
</dbReference>
<dbReference type="Gene3D" id="3.30.300.30">
    <property type="match status" value="1"/>
</dbReference>
<evidence type="ECO:0000256" key="1">
    <source>
        <dbReference type="ARBA" id="ARBA00006432"/>
    </source>
</evidence>
<dbReference type="PANTHER" id="PTHR24096">
    <property type="entry name" value="LONG-CHAIN-FATTY-ACID--COA LIGASE"/>
    <property type="match status" value="1"/>
</dbReference>
<dbReference type="InterPro" id="IPR025110">
    <property type="entry name" value="AMP-bd_C"/>
</dbReference>
<organism evidence="4 5">
    <name type="scientific">Glonium stellatum</name>
    <dbReference type="NCBI Taxonomy" id="574774"/>
    <lineage>
        <taxon>Eukaryota</taxon>
        <taxon>Fungi</taxon>
        <taxon>Dikarya</taxon>
        <taxon>Ascomycota</taxon>
        <taxon>Pezizomycotina</taxon>
        <taxon>Dothideomycetes</taxon>
        <taxon>Pleosporomycetidae</taxon>
        <taxon>Gloniales</taxon>
        <taxon>Gloniaceae</taxon>
        <taxon>Glonium</taxon>
    </lineage>
</organism>
<dbReference type="Pfam" id="PF13193">
    <property type="entry name" value="AMP-binding_C"/>
    <property type="match status" value="1"/>
</dbReference>
<dbReference type="AlphaFoldDB" id="A0A8E2JLU9"/>
<gene>
    <name evidence="4" type="ORF">AOQ84DRAFT_424962</name>
</gene>
<proteinExistence type="inferred from homology"/>
<dbReference type="GO" id="GO:0016405">
    <property type="term" value="F:CoA-ligase activity"/>
    <property type="evidence" value="ECO:0007669"/>
    <property type="project" value="TreeGrafter"/>
</dbReference>
<evidence type="ECO:0000259" key="2">
    <source>
        <dbReference type="Pfam" id="PF00501"/>
    </source>
</evidence>
<dbReference type="PANTHER" id="PTHR24096:SF424">
    <property type="entry name" value="ACETYL-COA SYNTHETASE-LIKE PROTEIN-RELATED"/>
    <property type="match status" value="1"/>
</dbReference>
<comment type="similarity">
    <text evidence="1">Belongs to the ATP-dependent AMP-binding enzyme family.</text>
</comment>
<evidence type="ECO:0000313" key="4">
    <source>
        <dbReference type="EMBL" id="OCL01979.1"/>
    </source>
</evidence>
<dbReference type="Gene3D" id="3.40.50.12780">
    <property type="entry name" value="N-terminal domain of ligase-like"/>
    <property type="match status" value="1"/>
</dbReference>
<feature type="domain" description="AMP-binding enzyme C-terminal" evidence="3">
    <location>
        <begin position="309"/>
        <end position="384"/>
    </location>
</feature>
<keyword evidence="5" id="KW-1185">Reference proteome</keyword>
<protein>
    <submittedName>
        <fullName evidence="4">Acetyl-CoA synthetase-like protein</fullName>
    </submittedName>
</protein>
<dbReference type="InterPro" id="IPR000873">
    <property type="entry name" value="AMP-dep_synth/lig_dom"/>
</dbReference>
<sequence length="408" mass="45033">GVRHWSALVGAEELGRRFRWVEPRGPQGLAATVVALNYSSGTTGVPKGVMISHANYVANCVQTAWLARRDPGFEERRARARYLCFLPMYHAMAQTMFCVSAPRDGVPVYLMPRFDFLGMLEAVERFRITDLILVPPIVVAMAKHPAAKKADLSSVERVGSGAAPLGREVCAELEKLWPEGKINVKQGWGMTEATCTVTTWPPNSISHSFSVGELAPNCEAKIVEDEAGQHEVKQGERGELWVRAPNVMMGYWGKPEATRETLTEDGWLRTGDIAYMDEENRLFIVDRKKARMSENELIKVKGLQVAPAELEALLLDHPAVADAAVIGVTIKGEEAPRAYIVLNQGQKATAEDINAFMETRISKSKRLTGGIRFIDAIPKNPSGKILRKILRDQAKADVGDSDARESRL</sequence>
<accession>A0A8E2JLU9</accession>